<evidence type="ECO:0000256" key="1">
    <source>
        <dbReference type="ARBA" id="ARBA00004167"/>
    </source>
</evidence>
<dbReference type="PANTHER" id="PTHR15549">
    <property type="entry name" value="PAIRED IMMUNOGLOBULIN-LIKE TYPE 2 RECEPTOR"/>
    <property type="match status" value="1"/>
</dbReference>
<feature type="compositionally biased region" description="Polar residues" evidence="5">
    <location>
        <begin position="588"/>
        <end position="602"/>
    </location>
</feature>
<feature type="compositionally biased region" description="Low complexity" evidence="5">
    <location>
        <begin position="329"/>
        <end position="355"/>
    </location>
</feature>
<name>A0A4U0XRP4_9PEZI</name>
<evidence type="ECO:0000256" key="5">
    <source>
        <dbReference type="SAM" id="MobiDB-lite"/>
    </source>
</evidence>
<keyword evidence="3 6" id="KW-1133">Transmembrane helix</keyword>
<organism evidence="7 8">
    <name type="scientific">Cryomyces minteri</name>
    <dbReference type="NCBI Taxonomy" id="331657"/>
    <lineage>
        <taxon>Eukaryota</taxon>
        <taxon>Fungi</taxon>
        <taxon>Dikarya</taxon>
        <taxon>Ascomycota</taxon>
        <taxon>Pezizomycotina</taxon>
        <taxon>Dothideomycetes</taxon>
        <taxon>Dothideomycetes incertae sedis</taxon>
        <taxon>Cryomyces</taxon>
    </lineage>
</organism>
<keyword evidence="4 6" id="KW-0472">Membrane</keyword>
<dbReference type="EMBL" id="NAJN01000180">
    <property type="protein sequence ID" value="TKA77625.1"/>
    <property type="molecule type" value="Genomic_DNA"/>
</dbReference>
<dbReference type="Gene3D" id="2.120.10.80">
    <property type="entry name" value="Kelch-type beta propeller"/>
    <property type="match status" value="1"/>
</dbReference>
<sequence>MSTPQPPIELQGHCSVINNGTLYVYSPNAFQALPLKKNATWSAMPMGVSTTGAACVKAVPNGDEKQAVLYVVGGSSEVSDYSGLQKYTFANKSWETIKPATEVTQNRQNHGAAYLNSSSSILVYGGSQVSGDSSPSSQTFLISANSPYGVQSYTSSAPPVVAPVLLPWNDSHAVMLGGGVQNKRVFTFGKSDGWQSLATNLTEGLASAVQCTLVQGDDGSKVLEAYNMGVSPNEVTQMALLVAGGRVAAPPLTLGVSRSRKRKRDLTIAHWPAYNNTLAPKSTRSDFALAQDPNGLVVLSGGNAQSPLSVFDQRQNSWQDSNQFFSESVTTPSSSVASSTTAPTSSATAAAATPSNSGDSGRHGRIALGASLGVVCGIAVLLILLLLIFRWRKQRQKREKPGYVDEKNAVNGDRLSFADRGASFMKEAGGSMANLPQQFDDPPNPRYTSNSTGSHSSLAIMAGKIGGNAHTRNDGPKGSFDSTAGLVYAKKSPLGTGESHEMRDYSDSKASSLHPDGKATRFQPRFEQSPPAAPLAAYAGPNIVTQERPTMHGKKRSSGWSKYFLSNEGTNLANAPASNNRSVHDSAYSESQYTHSRFPSQTSRVPSSHPSIVIPPLDLDFSAKFDGQRLSRVATGSPALGHSREHLPSQGQKAELERSDSVNAISSFGDDPHDSLNSTGAPSQLFEGSTASAAASKGNSHSRPVSSIYTDSAHGTRFPDNTLPNFNPREGTSLDYHAVSPEPPLRGIGLAKTSEGRDSSVTLFPGGSSPSPIGRSSTLFPGSNAFAERKAAAASASASALGLDPLGLDYNRWAEDRDSTITVFPSGVAQPVVPRRPSVVHVSAKGRKQTPPTEDMSWLNLGDGKET</sequence>
<dbReference type="InterPro" id="IPR051694">
    <property type="entry name" value="Immunoregulatory_rcpt-like"/>
</dbReference>
<feature type="compositionally biased region" description="Basic and acidic residues" evidence="5">
    <location>
        <begin position="498"/>
        <end position="507"/>
    </location>
</feature>
<evidence type="ECO:0000313" key="7">
    <source>
        <dbReference type="EMBL" id="TKA77625.1"/>
    </source>
</evidence>
<feature type="region of interest" description="Disordered" evidence="5">
    <location>
        <begin position="329"/>
        <end position="361"/>
    </location>
</feature>
<gene>
    <name evidence="7" type="ORF">B0A49_03898</name>
</gene>
<protein>
    <recommendedName>
        <fullName evidence="9">Pre-mRNA splicing factor CLF1</fullName>
    </recommendedName>
</protein>
<evidence type="ECO:0000256" key="6">
    <source>
        <dbReference type="SAM" id="Phobius"/>
    </source>
</evidence>
<comment type="subcellular location">
    <subcellularLocation>
        <location evidence="1">Membrane</location>
        <topology evidence="1">Single-pass membrane protein</topology>
    </subcellularLocation>
</comment>
<evidence type="ECO:0008006" key="9">
    <source>
        <dbReference type="Google" id="ProtNLM"/>
    </source>
</evidence>
<feature type="compositionally biased region" description="Polar residues" evidence="5">
    <location>
        <begin position="675"/>
        <end position="710"/>
    </location>
</feature>
<feature type="region of interest" description="Disordered" evidence="5">
    <location>
        <begin position="635"/>
        <end position="716"/>
    </location>
</feature>
<dbReference type="OrthoDB" id="5352000at2759"/>
<feature type="compositionally biased region" description="Polar residues" evidence="5">
    <location>
        <begin position="572"/>
        <end position="581"/>
    </location>
</feature>
<proteinExistence type="predicted"/>
<evidence type="ECO:0000313" key="8">
    <source>
        <dbReference type="Proteomes" id="UP000308768"/>
    </source>
</evidence>
<dbReference type="SUPFAM" id="SSF117281">
    <property type="entry name" value="Kelch motif"/>
    <property type="match status" value="1"/>
</dbReference>
<dbReference type="Proteomes" id="UP000308768">
    <property type="component" value="Unassembled WGS sequence"/>
</dbReference>
<evidence type="ECO:0000256" key="4">
    <source>
        <dbReference type="ARBA" id="ARBA00023136"/>
    </source>
</evidence>
<evidence type="ECO:0000256" key="3">
    <source>
        <dbReference type="ARBA" id="ARBA00022989"/>
    </source>
</evidence>
<dbReference type="InterPro" id="IPR015915">
    <property type="entry name" value="Kelch-typ_b-propeller"/>
</dbReference>
<evidence type="ECO:0000256" key="2">
    <source>
        <dbReference type="ARBA" id="ARBA00022692"/>
    </source>
</evidence>
<dbReference type="GO" id="GO:0071944">
    <property type="term" value="C:cell periphery"/>
    <property type="evidence" value="ECO:0007669"/>
    <property type="project" value="UniProtKB-ARBA"/>
</dbReference>
<keyword evidence="8" id="KW-1185">Reference proteome</keyword>
<reference evidence="7 8" key="1">
    <citation type="submission" date="2017-03" db="EMBL/GenBank/DDBJ databases">
        <title>Genomes of endolithic fungi from Antarctica.</title>
        <authorList>
            <person name="Coleine C."/>
            <person name="Masonjones S."/>
            <person name="Stajich J.E."/>
        </authorList>
    </citation>
    <scope>NUCLEOTIDE SEQUENCE [LARGE SCALE GENOMIC DNA]</scope>
    <source>
        <strain evidence="7 8">CCFEE 5187</strain>
    </source>
</reference>
<dbReference type="STRING" id="331657.A0A4U0XRP4"/>
<feature type="region of interest" description="Disordered" evidence="5">
    <location>
        <begin position="492"/>
        <end position="558"/>
    </location>
</feature>
<dbReference type="AlphaFoldDB" id="A0A4U0XRP4"/>
<accession>A0A4U0XRP4</accession>
<feature type="transmembrane region" description="Helical" evidence="6">
    <location>
        <begin position="366"/>
        <end position="389"/>
    </location>
</feature>
<feature type="region of interest" description="Disordered" evidence="5">
    <location>
        <begin position="839"/>
        <end position="867"/>
    </location>
</feature>
<keyword evidence="2 6" id="KW-0812">Transmembrane</keyword>
<feature type="region of interest" description="Disordered" evidence="5">
    <location>
        <begin position="572"/>
        <end position="611"/>
    </location>
</feature>
<dbReference type="GO" id="GO:0016020">
    <property type="term" value="C:membrane"/>
    <property type="evidence" value="ECO:0007669"/>
    <property type="project" value="UniProtKB-SubCell"/>
</dbReference>
<comment type="caution">
    <text evidence="7">The sequence shown here is derived from an EMBL/GenBank/DDBJ whole genome shotgun (WGS) entry which is preliminary data.</text>
</comment>